<dbReference type="EMBL" id="CVRI01000040">
    <property type="protein sequence ID" value="CRK94899.1"/>
    <property type="molecule type" value="Genomic_DNA"/>
</dbReference>
<dbReference type="Proteomes" id="UP000183832">
    <property type="component" value="Unassembled WGS sequence"/>
</dbReference>
<protein>
    <submittedName>
        <fullName evidence="1">CLUMA_CG008391, isoform A</fullName>
    </submittedName>
</protein>
<keyword evidence="2" id="KW-1185">Reference proteome</keyword>
<accession>A0A1J1I3X6</accession>
<gene>
    <name evidence="1" type="ORF">CLUMA_CG008391</name>
</gene>
<dbReference type="AlphaFoldDB" id="A0A1J1I3X6"/>
<reference evidence="1 2" key="1">
    <citation type="submission" date="2015-04" db="EMBL/GenBank/DDBJ databases">
        <authorList>
            <person name="Syromyatnikov M.Y."/>
            <person name="Popov V.N."/>
        </authorList>
    </citation>
    <scope>NUCLEOTIDE SEQUENCE [LARGE SCALE GENOMIC DNA]</scope>
</reference>
<organism evidence="1 2">
    <name type="scientific">Clunio marinus</name>
    <dbReference type="NCBI Taxonomy" id="568069"/>
    <lineage>
        <taxon>Eukaryota</taxon>
        <taxon>Metazoa</taxon>
        <taxon>Ecdysozoa</taxon>
        <taxon>Arthropoda</taxon>
        <taxon>Hexapoda</taxon>
        <taxon>Insecta</taxon>
        <taxon>Pterygota</taxon>
        <taxon>Neoptera</taxon>
        <taxon>Endopterygota</taxon>
        <taxon>Diptera</taxon>
        <taxon>Nematocera</taxon>
        <taxon>Chironomoidea</taxon>
        <taxon>Chironomidae</taxon>
        <taxon>Clunio</taxon>
    </lineage>
</organism>
<sequence length="96" mass="11100">MEKVFEVNFIKQTIKDNKKDSTFYKLTNDDKTKNKVSLDEKLVLQMKFHLIYSSTCLHNVEKQSFIDHSEAKSENSLKTSAYQTALICGKSVQNYA</sequence>
<evidence type="ECO:0000313" key="1">
    <source>
        <dbReference type="EMBL" id="CRK94899.1"/>
    </source>
</evidence>
<proteinExistence type="predicted"/>
<name>A0A1J1I3X6_9DIPT</name>
<evidence type="ECO:0000313" key="2">
    <source>
        <dbReference type="Proteomes" id="UP000183832"/>
    </source>
</evidence>